<evidence type="ECO:0000313" key="2">
    <source>
        <dbReference type="EMBL" id="VTR98031.1"/>
    </source>
</evidence>
<feature type="region of interest" description="Disordered" evidence="1">
    <location>
        <begin position="217"/>
        <end position="236"/>
    </location>
</feature>
<reference evidence="2 3" key="1">
    <citation type="submission" date="2019-05" db="EMBL/GenBank/DDBJ databases">
        <authorList>
            <consortium name="Science for Life Laboratories"/>
        </authorList>
    </citation>
    <scope>NUCLEOTIDE SEQUENCE [LARGE SCALE GENOMIC DNA]</scope>
    <source>
        <strain evidence="2">Soil9</strain>
    </source>
</reference>
<dbReference type="KEGG" id="gms:SOIL9_04200"/>
<gene>
    <name evidence="2" type="ORF">SOIL9_04200</name>
</gene>
<name>A0A6P2D9L0_9BACT</name>
<dbReference type="RefSeq" id="WP_162671461.1">
    <property type="nucleotide sequence ID" value="NZ_LR593886.1"/>
</dbReference>
<proteinExistence type="predicted"/>
<dbReference type="Proteomes" id="UP000464178">
    <property type="component" value="Chromosome"/>
</dbReference>
<sequence length="236" mass="25841">MMNTFGPRGTSRIPTQNETARDFVRLFGPVVYALARKRGFGDAAAADLTQEVLTRAAQNEGHKADDSGRNTIHARLITATQSAIAAIGAAKEDRSHRASGTPDLNADWESEFQRQLAKSAMGFVKREFPSLDWQAFWGTAVDGRPEAVVARELGMTSGTVHVVKCRVLARLHEEMHRLRLEAESWGGPARSADQQKGDVAQNPDRLLSSQAPIYLSAPAPGSAERTSLHIPRCWKQ</sequence>
<keyword evidence="3" id="KW-1185">Reference proteome</keyword>
<accession>A0A6P2D9L0</accession>
<organism evidence="2 3">
    <name type="scientific">Gemmata massiliana</name>
    <dbReference type="NCBI Taxonomy" id="1210884"/>
    <lineage>
        <taxon>Bacteria</taxon>
        <taxon>Pseudomonadati</taxon>
        <taxon>Planctomycetota</taxon>
        <taxon>Planctomycetia</taxon>
        <taxon>Gemmatales</taxon>
        <taxon>Gemmataceae</taxon>
        <taxon>Gemmata</taxon>
    </lineage>
</organism>
<evidence type="ECO:0000256" key="1">
    <source>
        <dbReference type="SAM" id="MobiDB-lite"/>
    </source>
</evidence>
<evidence type="ECO:0000313" key="3">
    <source>
        <dbReference type="Proteomes" id="UP000464178"/>
    </source>
</evidence>
<dbReference type="AlphaFoldDB" id="A0A6P2D9L0"/>
<protein>
    <submittedName>
        <fullName evidence="2">RNA polymerase sigma factor, sigma-70 family</fullName>
    </submittedName>
</protein>
<dbReference type="EMBL" id="LR593886">
    <property type="protein sequence ID" value="VTR98031.1"/>
    <property type="molecule type" value="Genomic_DNA"/>
</dbReference>